<name>A0A0A0JTB4_9MICO</name>
<dbReference type="EMBL" id="AVPL01000042">
    <property type="protein sequence ID" value="KGN40393.1"/>
    <property type="molecule type" value="Genomic_DNA"/>
</dbReference>
<comment type="similarity">
    <text evidence="6">Belongs to the ABC-4 integral membrane protein family.</text>
</comment>
<dbReference type="eggNOG" id="COG0577">
    <property type="taxonomic scope" value="Bacteria"/>
</dbReference>
<evidence type="ECO:0000256" key="4">
    <source>
        <dbReference type="ARBA" id="ARBA00022989"/>
    </source>
</evidence>
<evidence type="ECO:0000256" key="7">
    <source>
        <dbReference type="SAM" id="Phobius"/>
    </source>
</evidence>
<evidence type="ECO:0000256" key="6">
    <source>
        <dbReference type="ARBA" id="ARBA00038076"/>
    </source>
</evidence>
<evidence type="ECO:0000313" key="9">
    <source>
        <dbReference type="EMBL" id="KGN40393.1"/>
    </source>
</evidence>
<proteinExistence type="inferred from homology"/>
<protein>
    <recommendedName>
        <fullName evidence="8">ABC3 transporter permease C-terminal domain-containing protein</fullName>
    </recommendedName>
</protein>
<evidence type="ECO:0000256" key="2">
    <source>
        <dbReference type="ARBA" id="ARBA00022475"/>
    </source>
</evidence>
<dbReference type="PANTHER" id="PTHR30572">
    <property type="entry name" value="MEMBRANE COMPONENT OF TRANSPORTER-RELATED"/>
    <property type="match status" value="1"/>
</dbReference>
<dbReference type="Proteomes" id="UP000030013">
    <property type="component" value="Unassembled WGS sequence"/>
</dbReference>
<keyword evidence="10" id="KW-1185">Reference proteome</keyword>
<evidence type="ECO:0000256" key="1">
    <source>
        <dbReference type="ARBA" id="ARBA00004651"/>
    </source>
</evidence>
<gene>
    <name evidence="9" type="ORF">N801_14400</name>
</gene>
<dbReference type="PANTHER" id="PTHR30572:SF4">
    <property type="entry name" value="ABC TRANSPORTER PERMEASE YTRF"/>
    <property type="match status" value="1"/>
</dbReference>
<evidence type="ECO:0000256" key="3">
    <source>
        <dbReference type="ARBA" id="ARBA00022692"/>
    </source>
</evidence>
<dbReference type="InterPro" id="IPR050250">
    <property type="entry name" value="Macrolide_Exporter_MacB"/>
</dbReference>
<comment type="caution">
    <text evidence="9">The sequence shown here is derived from an EMBL/GenBank/DDBJ whole genome shotgun (WGS) entry which is preliminary data.</text>
</comment>
<keyword evidence="5 7" id="KW-0472">Membrane</keyword>
<evidence type="ECO:0000313" key="10">
    <source>
        <dbReference type="Proteomes" id="UP000030013"/>
    </source>
</evidence>
<dbReference type="Pfam" id="PF02687">
    <property type="entry name" value="FtsX"/>
    <property type="match status" value="1"/>
</dbReference>
<keyword evidence="4 7" id="KW-1133">Transmembrane helix</keyword>
<organism evidence="9 10">
    <name type="scientific">Knoellia aerolata DSM 18566</name>
    <dbReference type="NCBI Taxonomy" id="1385519"/>
    <lineage>
        <taxon>Bacteria</taxon>
        <taxon>Bacillati</taxon>
        <taxon>Actinomycetota</taxon>
        <taxon>Actinomycetes</taxon>
        <taxon>Micrococcales</taxon>
        <taxon>Intrasporangiaceae</taxon>
        <taxon>Knoellia</taxon>
    </lineage>
</organism>
<dbReference type="InterPro" id="IPR003838">
    <property type="entry name" value="ABC3_permease_C"/>
</dbReference>
<reference evidence="9 10" key="1">
    <citation type="submission" date="2013-08" db="EMBL/GenBank/DDBJ databases">
        <title>The genome sequence of Knoellia aerolata.</title>
        <authorList>
            <person name="Zhu W."/>
            <person name="Wang G."/>
        </authorList>
    </citation>
    <scope>NUCLEOTIDE SEQUENCE [LARGE SCALE GENOMIC DNA]</scope>
    <source>
        <strain evidence="9 10">DSM 18566</strain>
    </source>
</reference>
<evidence type="ECO:0000259" key="8">
    <source>
        <dbReference type="Pfam" id="PF02687"/>
    </source>
</evidence>
<feature type="transmembrane region" description="Helical" evidence="7">
    <location>
        <begin position="297"/>
        <end position="328"/>
    </location>
</feature>
<dbReference type="STRING" id="1385519.N801_14400"/>
<dbReference type="GO" id="GO:0005886">
    <property type="term" value="C:plasma membrane"/>
    <property type="evidence" value="ECO:0007669"/>
    <property type="project" value="UniProtKB-SubCell"/>
</dbReference>
<accession>A0A0A0JTB4</accession>
<dbReference type="GO" id="GO:0022857">
    <property type="term" value="F:transmembrane transporter activity"/>
    <property type="evidence" value="ECO:0007669"/>
    <property type="project" value="TreeGrafter"/>
</dbReference>
<comment type="subcellular location">
    <subcellularLocation>
        <location evidence="1">Cell membrane</location>
        <topology evidence="1">Multi-pass membrane protein</topology>
    </subcellularLocation>
</comment>
<feature type="transmembrane region" description="Helical" evidence="7">
    <location>
        <begin position="253"/>
        <end position="277"/>
    </location>
</feature>
<feature type="transmembrane region" description="Helical" evidence="7">
    <location>
        <begin position="340"/>
        <end position="361"/>
    </location>
</feature>
<feature type="domain" description="ABC3 transporter permease C-terminal" evidence="8">
    <location>
        <begin position="256"/>
        <end position="347"/>
    </location>
</feature>
<sequence length="371" mass="38589">MHVAREARVRSRAVLLEAWRTALSSRAFSVLFAGLTAAVVLAITMLTAQVEAQRESVRAAFEQERFRTVSLVDSHDKGVLPATMHARVGSLSTVTRAWSSSESFEVWNGALADGARVSAQMVDARWDRLPLTLTTGRLPAGPGEVLAEDGSATALGVDETGGWVEDATGRAWSIVGTFRPDHDRAPRSVIVPWQAPTPVRQVTVVAASMSDVDAVTRAAAGLADVSGPGDLTVERSDDAAALGGDVTSTIERYAVVIVATVMGAGVLVLGLLSLLMVHTRRQEFGRRRALGAGRGAVIGLVVAQGVLVISCGAVVGALLGSVAGAALWAQVVDPSLQASVVVATVMLAVTAQLPSAVLAGLRDPVRVLRTA</sequence>
<dbReference type="AlphaFoldDB" id="A0A0A0JTB4"/>
<keyword evidence="3 7" id="KW-0812">Transmembrane</keyword>
<keyword evidence="2" id="KW-1003">Cell membrane</keyword>
<feature type="transmembrane region" description="Helical" evidence="7">
    <location>
        <begin position="27"/>
        <end position="48"/>
    </location>
</feature>
<evidence type="ECO:0000256" key="5">
    <source>
        <dbReference type="ARBA" id="ARBA00023136"/>
    </source>
</evidence>